<dbReference type="GeneTree" id="ENSGT00940000164984"/>
<feature type="chain" id="PRO_5034717064" description="Pituitary tumor-transforming gene 1 protein-interacting protein-like" evidence="2">
    <location>
        <begin position="29"/>
        <end position="190"/>
    </location>
</feature>
<sequence length="190" mass="21402">MNKTKRGIMSSLLVVVAVTYVLVSRAECHTSTTPTPLKSCKAFSTCDSCTQNPKCLWCMTNDTCTDYPVSYILPPPAVCKLSQARWGVCWVNFEALIIAMAVLGGTIIISIAVCCCCCCCCNKRQSGPDRDEERFARRREEIRQRADERKVERKVRHDDIRKKYVYESGGCSEVTRNEQQSVGQRAPWGE</sequence>
<reference evidence="3" key="1">
    <citation type="submission" date="2025-08" db="UniProtKB">
        <authorList>
            <consortium name="Ensembl"/>
        </authorList>
    </citation>
    <scope>IDENTIFICATION</scope>
</reference>
<dbReference type="GO" id="GO:0006606">
    <property type="term" value="P:protein import into nucleus"/>
    <property type="evidence" value="ECO:0007669"/>
    <property type="project" value="TreeGrafter"/>
</dbReference>
<protein>
    <recommendedName>
        <fullName evidence="5">Pituitary tumor-transforming gene 1 protein-interacting protein-like</fullName>
    </recommendedName>
</protein>
<organism evidence="3 4">
    <name type="scientific">Oncorhynchus tshawytscha</name>
    <name type="common">Chinook salmon</name>
    <name type="synonym">Salmo tshawytscha</name>
    <dbReference type="NCBI Taxonomy" id="74940"/>
    <lineage>
        <taxon>Eukaryota</taxon>
        <taxon>Metazoa</taxon>
        <taxon>Chordata</taxon>
        <taxon>Craniata</taxon>
        <taxon>Vertebrata</taxon>
        <taxon>Euteleostomi</taxon>
        <taxon>Actinopterygii</taxon>
        <taxon>Neopterygii</taxon>
        <taxon>Teleostei</taxon>
        <taxon>Protacanthopterygii</taxon>
        <taxon>Salmoniformes</taxon>
        <taxon>Salmonidae</taxon>
        <taxon>Salmoninae</taxon>
        <taxon>Oncorhynchus</taxon>
    </lineage>
</organism>
<dbReference type="PANTHER" id="PTHR15191:SF8">
    <property type="entry name" value="PITUITARY TUMOR-TRANSFORMING GENE 1 PROTEIN-INTERACTING PROTEIN-LIKE"/>
    <property type="match status" value="1"/>
</dbReference>
<name>A0A8C8I8T5_ONCTS</name>
<dbReference type="GO" id="GO:0005634">
    <property type="term" value="C:nucleus"/>
    <property type="evidence" value="ECO:0007669"/>
    <property type="project" value="TreeGrafter"/>
</dbReference>
<feature type="transmembrane region" description="Helical" evidence="1">
    <location>
        <begin position="95"/>
        <end position="121"/>
    </location>
</feature>
<keyword evidence="1" id="KW-0812">Transmembrane</keyword>
<keyword evidence="1" id="KW-0472">Membrane</keyword>
<evidence type="ECO:0008006" key="5">
    <source>
        <dbReference type="Google" id="ProtNLM"/>
    </source>
</evidence>
<keyword evidence="1" id="KW-1133">Transmembrane helix</keyword>
<evidence type="ECO:0000256" key="2">
    <source>
        <dbReference type="SAM" id="SignalP"/>
    </source>
</evidence>
<evidence type="ECO:0000313" key="4">
    <source>
        <dbReference type="Proteomes" id="UP000694402"/>
    </source>
</evidence>
<evidence type="ECO:0000256" key="1">
    <source>
        <dbReference type="SAM" id="Phobius"/>
    </source>
</evidence>
<reference evidence="3" key="2">
    <citation type="submission" date="2025-09" db="UniProtKB">
        <authorList>
            <consortium name="Ensembl"/>
        </authorList>
    </citation>
    <scope>IDENTIFICATION</scope>
</reference>
<keyword evidence="4" id="KW-1185">Reference proteome</keyword>
<dbReference type="AlphaFoldDB" id="A0A8C8I8T5"/>
<dbReference type="GO" id="GO:0005737">
    <property type="term" value="C:cytoplasm"/>
    <property type="evidence" value="ECO:0007669"/>
    <property type="project" value="TreeGrafter"/>
</dbReference>
<evidence type="ECO:0000313" key="3">
    <source>
        <dbReference type="Ensembl" id="ENSOTSP00005075786.1"/>
    </source>
</evidence>
<dbReference type="Ensembl" id="ENSOTST00005082089.2">
    <property type="protein sequence ID" value="ENSOTSP00005075786.1"/>
    <property type="gene ID" value="ENSOTSG00005035679.2"/>
</dbReference>
<gene>
    <name evidence="3" type="primary">BTC</name>
</gene>
<accession>A0A8C8I8T5</accession>
<feature type="signal peptide" evidence="2">
    <location>
        <begin position="1"/>
        <end position="28"/>
    </location>
</feature>
<proteinExistence type="predicted"/>
<keyword evidence="2" id="KW-0732">Signal</keyword>
<dbReference type="PANTHER" id="PTHR15191">
    <property type="entry name" value="PROTEIN CBG20567"/>
    <property type="match status" value="1"/>
</dbReference>
<dbReference type="InterPro" id="IPR052304">
    <property type="entry name" value="PTTG1IP"/>
</dbReference>
<dbReference type="Proteomes" id="UP000694402">
    <property type="component" value="Unassembled WGS sequence"/>
</dbReference>